<dbReference type="OMA" id="STSHCIH"/>
<dbReference type="GO" id="GO:0005788">
    <property type="term" value="C:endoplasmic reticulum lumen"/>
    <property type="evidence" value="ECO:0007669"/>
    <property type="project" value="UniProtKB-SubCell"/>
</dbReference>
<dbReference type="AlphaFoldDB" id="A0A5P1F3S6"/>
<dbReference type="PRINTS" id="PR00301">
    <property type="entry name" value="HEATSHOCK70"/>
</dbReference>
<keyword evidence="5" id="KW-0472">Membrane</keyword>
<proteinExistence type="inferred from homology"/>
<evidence type="ECO:0000313" key="7">
    <source>
        <dbReference type="Proteomes" id="UP000243459"/>
    </source>
</evidence>
<organism evidence="6 7">
    <name type="scientific">Asparagus officinalis</name>
    <name type="common">Garden asparagus</name>
    <dbReference type="NCBI Taxonomy" id="4686"/>
    <lineage>
        <taxon>Eukaryota</taxon>
        <taxon>Viridiplantae</taxon>
        <taxon>Streptophyta</taxon>
        <taxon>Embryophyta</taxon>
        <taxon>Tracheophyta</taxon>
        <taxon>Spermatophyta</taxon>
        <taxon>Magnoliopsida</taxon>
        <taxon>Liliopsida</taxon>
        <taxon>Asparagales</taxon>
        <taxon>Asparagaceae</taxon>
        <taxon>Asparagoideae</taxon>
        <taxon>Asparagus</taxon>
    </lineage>
</organism>
<accession>A0A5P1F3S6</accession>
<sequence>MKLVPYKIVNKEGKPYIQVKIKDGETKVFSPEEISAKVLTKMKETTEEFLGKKIKDDVVTVPVYFNDAQRQATKDAGVIAGLNAPRIINEPTGTAIAYGLDKKGGEKNILVFYLGGSTFDVSILTVDNGVFEVLQQMVTLILEFLSSFLIFTFLGSAGEDFDQRIMEYFIKFIKKKYGKDINILLLDVAPLTLRIETDGGVMTNLIPRNIVIPTKKSFSHLPGSTSHCIHFGVDEFYKKTCYKVFIAYLTYTKMN</sequence>
<dbReference type="FunFam" id="3.30.420.40:FF:000545">
    <property type="entry name" value="Endoplasmic reticulum chaperone BiP"/>
    <property type="match status" value="1"/>
</dbReference>
<keyword evidence="3" id="KW-0547">Nucleotide-binding</keyword>
<dbReference type="InterPro" id="IPR029047">
    <property type="entry name" value="HSP70_peptide-bd_sf"/>
</dbReference>
<comment type="subcellular location">
    <subcellularLocation>
        <location evidence="1">Endoplasmic reticulum lumen</location>
    </subcellularLocation>
</comment>
<reference evidence="7" key="1">
    <citation type="journal article" date="2017" name="Nat. Commun.">
        <title>The asparagus genome sheds light on the origin and evolution of a young Y chromosome.</title>
        <authorList>
            <person name="Harkess A."/>
            <person name="Zhou J."/>
            <person name="Xu C."/>
            <person name="Bowers J.E."/>
            <person name="Van der Hulst R."/>
            <person name="Ayyampalayam S."/>
            <person name="Mercati F."/>
            <person name="Riccardi P."/>
            <person name="McKain M.R."/>
            <person name="Kakrana A."/>
            <person name="Tang H."/>
            <person name="Ray J."/>
            <person name="Groenendijk J."/>
            <person name="Arikit S."/>
            <person name="Mathioni S.M."/>
            <person name="Nakano M."/>
            <person name="Shan H."/>
            <person name="Telgmann-Rauber A."/>
            <person name="Kanno A."/>
            <person name="Yue Z."/>
            <person name="Chen H."/>
            <person name="Li W."/>
            <person name="Chen Y."/>
            <person name="Xu X."/>
            <person name="Zhang Y."/>
            <person name="Luo S."/>
            <person name="Chen H."/>
            <person name="Gao J."/>
            <person name="Mao Z."/>
            <person name="Pires J.C."/>
            <person name="Luo M."/>
            <person name="Kudrna D."/>
            <person name="Wing R.A."/>
            <person name="Meyers B.C."/>
            <person name="Yi K."/>
            <person name="Kong H."/>
            <person name="Lavrijsen P."/>
            <person name="Sunseri F."/>
            <person name="Falavigna A."/>
            <person name="Ye Y."/>
            <person name="Leebens-Mack J.H."/>
            <person name="Chen G."/>
        </authorList>
    </citation>
    <scope>NUCLEOTIDE SEQUENCE [LARGE SCALE GENOMIC DNA]</scope>
    <source>
        <strain evidence="7">cv. DH0086</strain>
    </source>
</reference>
<dbReference type="InterPro" id="IPR043129">
    <property type="entry name" value="ATPase_NBD"/>
</dbReference>
<evidence type="ECO:0000256" key="4">
    <source>
        <dbReference type="ARBA" id="ARBA00022840"/>
    </source>
</evidence>
<dbReference type="Gene3D" id="3.30.420.40">
    <property type="match status" value="2"/>
</dbReference>
<dbReference type="Pfam" id="PF00012">
    <property type="entry name" value="HSP70"/>
    <property type="match status" value="2"/>
</dbReference>
<evidence type="ECO:0000256" key="2">
    <source>
        <dbReference type="ARBA" id="ARBA00007381"/>
    </source>
</evidence>
<evidence type="ECO:0000256" key="5">
    <source>
        <dbReference type="SAM" id="Phobius"/>
    </source>
</evidence>
<gene>
    <name evidence="6" type="ORF">A4U43_C04F26580</name>
</gene>
<evidence type="ECO:0000256" key="3">
    <source>
        <dbReference type="ARBA" id="ARBA00022741"/>
    </source>
</evidence>
<dbReference type="SUPFAM" id="SSF53067">
    <property type="entry name" value="Actin-like ATPase domain"/>
    <property type="match status" value="2"/>
</dbReference>
<dbReference type="InterPro" id="IPR013126">
    <property type="entry name" value="Hsp_70_fam"/>
</dbReference>
<comment type="similarity">
    <text evidence="2">Belongs to the heat shock protein 70 family.</text>
</comment>
<evidence type="ECO:0000313" key="6">
    <source>
        <dbReference type="EMBL" id="ONK73046.1"/>
    </source>
</evidence>
<dbReference type="FunFam" id="3.30.30.30:FF:000005">
    <property type="entry name" value="Heat shock protein ssb1"/>
    <property type="match status" value="1"/>
</dbReference>
<protein>
    <submittedName>
        <fullName evidence="6">Uncharacterized protein</fullName>
    </submittedName>
</protein>
<dbReference type="Proteomes" id="UP000243459">
    <property type="component" value="Chromosome 4"/>
</dbReference>
<keyword evidence="4" id="KW-0067">ATP-binding</keyword>
<dbReference type="Gene3D" id="2.60.34.10">
    <property type="entry name" value="Substrate Binding Domain Of DNAk, Chain A, domain 1"/>
    <property type="match status" value="1"/>
</dbReference>
<name>A0A5P1F3S6_ASPOF</name>
<dbReference type="EMBL" id="CM007384">
    <property type="protein sequence ID" value="ONK73046.1"/>
    <property type="molecule type" value="Genomic_DNA"/>
</dbReference>
<evidence type="ECO:0000256" key="1">
    <source>
        <dbReference type="ARBA" id="ARBA00004319"/>
    </source>
</evidence>
<dbReference type="SUPFAM" id="SSF100920">
    <property type="entry name" value="Heat shock protein 70kD (HSP70), peptide-binding domain"/>
    <property type="match status" value="1"/>
</dbReference>
<dbReference type="GO" id="GO:0140662">
    <property type="term" value="F:ATP-dependent protein folding chaperone"/>
    <property type="evidence" value="ECO:0007669"/>
    <property type="project" value="InterPro"/>
</dbReference>
<keyword evidence="7" id="KW-1185">Reference proteome</keyword>
<dbReference type="GO" id="GO:0005524">
    <property type="term" value="F:ATP binding"/>
    <property type="evidence" value="ECO:0007669"/>
    <property type="project" value="UniProtKB-KW"/>
</dbReference>
<dbReference type="Gramene" id="ONK73046">
    <property type="protein sequence ID" value="ONK73046"/>
    <property type="gene ID" value="A4U43_C04F26580"/>
</dbReference>
<keyword evidence="5" id="KW-1133">Transmembrane helix</keyword>
<feature type="transmembrane region" description="Helical" evidence="5">
    <location>
        <begin position="110"/>
        <end position="131"/>
    </location>
</feature>
<feature type="transmembrane region" description="Helical" evidence="5">
    <location>
        <begin position="137"/>
        <end position="157"/>
    </location>
</feature>
<keyword evidence="5" id="KW-0812">Transmembrane</keyword>
<dbReference type="PANTHER" id="PTHR19375">
    <property type="entry name" value="HEAT SHOCK PROTEIN 70KDA"/>
    <property type="match status" value="1"/>
</dbReference>